<evidence type="ECO:0000256" key="4">
    <source>
        <dbReference type="ARBA" id="ARBA00023136"/>
    </source>
</evidence>
<feature type="transmembrane region" description="Helical" evidence="5">
    <location>
        <begin position="99"/>
        <end position="120"/>
    </location>
</feature>
<accession>A0A1E5RW86</accession>
<dbReference type="Gene3D" id="1.20.1280.290">
    <property type="match status" value="1"/>
</dbReference>
<comment type="caution">
    <text evidence="6">The sequence shown here is derived from an EMBL/GenBank/DDBJ whole genome shotgun (WGS) entry which is preliminary data.</text>
</comment>
<dbReference type="SMART" id="SM00679">
    <property type="entry name" value="CTNS"/>
    <property type="match status" value="2"/>
</dbReference>
<keyword evidence="3 5" id="KW-1133">Transmembrane helix</keyword>
<keyword evidence="7" id="KW-1185">Reference proteome</keyword>
<feature type="transmembrane region" description="Helical" evidence="5">
    <location>
        <begin position="164"/>
        <end position="184"/>
    </location>
</feature>
<dbReference type="Pfam" id="PF04193">
    <property type="entry name" value="PQ-loop"/>
    <property type="match status" value="1"/>
</dbReference>
<evidence type="ECO:0000256" key="3">
    <source>
        <dbReference type="ARBA" id="ARBA00022989"/>
    </source>
</evidence>
<keyword evidence="4 5" id="KW-0472">Membrane</keyword>
<dbReference type="PANTHER" id="PTHR16201:SF37">
    <property type="entry name" value="PQ-LOOP REPEAT-CONTAINING PROTEIN"/>
    <property type="match status" value="1"/>
</dbReference>
<gene>
    <name evidence="6" type="ORF">AWRI3579_g424</name>
</gene>
<dbReference type="InterPro" id="IPR006603">
    <property type="entry name" value="PQ-loop_rpt"/>
</dbReference>
<dbReference type="GO" id="GO:0016020">
    <property type="term" value="C:membrane"/>
    <property type="evidence" value="ECO:0007669"/>
    <property type="project" value="UniProtKB-SubCell"/>
</dbReference>
<evidence type="ECO:0000256" key="1">
    <source>
        <dbReference type="ARBA" id="ARBA00004141"/>
    </source>
</evidence>
<evidence type="ECO:0000256" key="5">
    <source>
        <dbReference type="SAM" id="Phobius"/>
    </source>
</evidence>
<feature type="transmembrane region" description="Helical" evidence="5">
    <location>
        <begin position="132"/>
        <end position="152"/>
    </location>
</feature>
<feature type="transmembrane region" description="Helical" evidence="5">
    <location>
        <begin position="190"/>
        <end position="213"/>
    </location>
</feature>
<organism evidence="6 7">
    <name type="scientific">Hanseniaspora osmophila</name>
    <dbReference type="NCBI Taxonomy" id="56408"/>
    <lineage>
        <taxon>Eukaryota</taxon>
        <taxon>Fungi</taxon>
        <taxon>Dikarya</taxon>
        <taxon>Ascomycota</taxon>
        <taxon>Saccharomycotina</taxon>
        <taxon>Saccharomycetes</taxon>
        <taxon>Saccharomycodales</taxon>
        <taxon>Saccharomycodaceae</taxon>
        <taxon>Hanseniaspora</taxon>
    </lineage>
</organism>
<feature type="transmembrane region" description="Helical" evidence="5">
    <location>
        <begin position="42"/>
        <end position="62"/>
    </location>
</feature>
<dbReference type="AlphaFoldDB" id="A0A1E5RW86"/>
<dbReference type="InterPro" id="IPR051415">
    <property type="entry name" value="LAAT-1"/>
</dbReference>
<reference evidence="7" key="1">
    <citation type="journal article" date="2016" name="Genome Announc.">
        <title>Genome sequences of three species of Hanseniaspora isolated from spontaneous wine fermentations.</title>
        <authorList>
            <person name="Sternes P.R."/>
            <person name="Lee D."/>
            <person name="Kutyna D.R."/>
            <person name="Borneman A.R."/>
        </authorList>
    </citation>
    <scope>NUCLEOTIDE SEQUENCE [LARGE SCALE GENOMIC DNA]</scope>
    <source>
        <strain evidence="7">AWRI3579</strain>
    </source>
</reference>
<feature type="transmembrane region" description="Helical" evidence="5">
    <location>
        <begin position="6"/>
        <end position="30"/>
    </location>
</feature>
<protein>
    <submittedName>
        <fullName evidence="6">Putative membrane protein</fullName>
    </submittedName>
</protein>
<dbReference type="PANTHER" id="PTHR16201">
    <property type="entry name" value="SEVEN TRANSMEMBRANE PROTEIN 1-RELATED"/>
    <property type="match status" value="1"/>
</dbReference>
<evidence type="ECO:0000313" key="7">
    <source>
        <dbReference type="Proteomes" id="UP000095728"/>
    </source>
</evidence>
<sequence length="305" mass="33677">MISEKGSTIAATLGTVCWCVQLIPQIIFLYRKKDCTGFPPIFMFLWVICGIPFACYTLISHANIVIEIQPHLFMFFCSISYAQTLYYPPYGQKSMKRVLLHLIPIVLVDIAFECGFVIWLRPMYAKGTTAPGIVFGSIASALLAAGLVPPYWELAKRNGEVVGMSFIFLGIDSLGAYLSIISVILGNMDIMGIVLYSIVAALELGIFLSHFIWCCRFKWFGKKEKLLDQEKDAELYSGAEGDKESLATVANGEPLVIGKIEDDNYGTQDSASGACIERTQSRSSLKDNSVSVQVQDEAPSIRTNC</sequence>
<dbReference type="InParanoid" id="A0A1E5RW86"/>
<dbReference type="OrthoDB" id="407617at2759"/>
<evidence type="ECO:0000313" key="6">
    <source>
        <dbReference type="EMBL" id="OEJ91035.1"/>
    </source>
</evidence>
<dbReference type="EMBL" id="LPNM01000003">
    <property type="protein sequence ID" value="OEJ91035.1"/>
    <property type="molecule type" value="Genomic_DNA"/>
</dbReference>
<comment type="subcellular location">
    <subcellularLocation>
        <location evidence="1">Membrane</location>
        <topology evidence="1">Multi-pass membrane protein</topology>
    </subcellularLocation>
</comment>
<proteinExistence type="predicted"/>
<dbReference type="Proteomes" id="UP000095728">
    <property type="component" value="Unassembled WGS sequence"/>
</dbReference>
<evidence type="ECO:0000256" key="2">
    <source>
        <dbReference type="ARBA" id="ARBA00022692"/>
    </source>
</evidence>
<name>A0A1E5RW86_9ASCO</name>
<keyword evidence="2 5" id="KW-0812">Transmembrane</keyword>